<dbReference type="CDD" id="cd06467">
    <property type="entry name" value="p23_NUDC_like"/>
    <property type="match status" value="1"/>
</dbReference>
<comment type="subcellular location">
    <subcellularLocation>
        <location evidence="1">Cytoplasm</location>
    </subcellularLocation>
</comment>
<dbReference type="Proteomes" id="UP000054845">
    <property type="component" value="Unassembled WGS sequence"/>
</dbReference>
<accession>A0A0P1B9P5</accession>
<sequence length="212" mass="23838">MSAEASSSAGDTPSISKPKELTASQYDELSVPERQAYDSARAAAQTAEQEALPYKWDQTLQNVSVLVDFEKGTRAKELDVVIKRRSIKVGRKGKEPVFSGELFKDVVEDDSTWSLEDSQTVSIHLEKQNQSEWWPHVVTSAPKIDTTKLVPENSKLSDLDGETRAMVEKMMFDNRQKALGKPTSDQLKQSEALDKFKQQHPEMDFSNAKINF</sequence>
<evidence type="ECO:0000259" key="6">
    <source>
        <dbReference type="PROSITE" id="PS51203"/>
    </source>
</evidence>
<feature type="region of interest" description="Disordered" evidence="5">
    <location>
        <begin position="1"/>
        <end position="34"/>
    </location>
</feature>
<feature type="compositionally biased region" description="Polar residues" evidence="5">
    <location>
        <begin position="1"/>
        <end position="15"/>
    </location>
</feature>
<evidence type="ECO:0000256" key="4">
    <source>
        <dbReference type="ARBA" id="ARBA00068398"/>
    </source>
</evidence>
<evidence type="ECO:0000256" key="5">
    <source>
        <dbReference type="SAM" id="MobiDB-lite"/>
    </source>
</evidence>
<evidence type="ECO:0000256" key="2">
    <source>
        <dbReference type="ARBA" id="ARBA00022490"/>
    </source>
</evidence>
<protein>
    <recommendedName>
        <fullName evidence="4">Nuclear movement protein nudC</fullName>
    </recommendedName>
</protein>
<evidence type="ECO:0000256" key="3">
    <source>
        <dbReference type="ARBA" id="ARBA00059400"/>
    </source>
</evidence>
<dbReference type="PANTHER" id="PTHR12356">
    <property type="entry name" value="NUCLEAR MOVEMENT PROTEIN NUDC"/>
    <property type="match status" value="1"/>
</dbReference>
<evidence type="ECO:0000313" key="7">
    <source>
        <dbReference type="EMBL" id="CEH12113.1"/>
    </source>
</evidence>
<dbReference type="STRING" id="401625.A0A0P1B9P5"/>
<keyword evidence="8" id="KW-1185">Reference proteome</keyword>
<dbReference type="GO" id="GO:0051082">
    <property type="term" value="F:unfolded protein binding"/>
    <property type="evidence" value="ECO:0007669"/>
    <property type="project" value="TreeGrafter"/>
</dbReference>
<dbReference type="InterPro" id="IPR037898">
    <property type="entry name" value="NudC_fam"/>
</dbReference>
<dbReference type="InterPro" id="IPR007052">
    <property type="entry name" value="CS_dom"/>
</dbReference>
<proteinExistence type="predicted"/>
<dbReference type="FunFam" id="2.60.40.790:FF:000001">
    <property type="entry name" value="Nuclear migration protein nudC"/>
    <property type="match status" value="1"/>
</dbReference>
<comment type="function">
    <text evidence="3">Required for nuclear movement. May interact between microtubules and nuclei and/or may be involved in the generation of force used to move nuclei during interphase.</text>
</comment>
<feature type="domain" description="CS" evidence="6">
    <location>
        <begin position="49"/>
        <end position="138"/>
    </location>
</feature>
<reference evidence="7 8" key="1">
    <citation type="submission" date="2014-09" db="EMBL/GenBank/DDBJ databases">
        <authorList>
            <person name="Magalhaes I.L.F."/>
            <person name="Oliveira U."/>
            <person name="Santos F.R."/>
            <person name="Vidigal T.H.D.A."/>
            <person name="Brescovit A.D."/>
            <person name="Santos A.J."/>
        </authorList>
    </citation>
    <scope>NUCLEOTIDE SEQUENCE [LARGE SCALE GENOMIC DNA]</scope>
</reference>
<dbReference type="PROSITE" id="PS51203">
    <property type="entry name" value="CS"/>
    <property type="match status" value="1"/>
</dbReference>
<dbReference type="GO" id="GO:0005737">
    <property type="term" value="C:cytoplasm"/>
    <property type="evidence" value="ECO:0007669"/>
    <property type="project" value="UniProtKB-SubCell"/>
</dbReference>
<organism evidence="7 8">
    <name type="scientific">Ceraceosorus bombacis</name>
    <dbReference type="NCBI Taxonomy" id="401625"/>
    <lineage>
        <taxon>Eukaryota</taxon>
        <taxon>Fungi</taxon>
        <taxon>Dikarya</taxon>
        <taxon>Basidiomycota</taxon>
        <taxon>Ustilaginomycotina</taxon>
        <taxon>Exobasidiomycetes</taxon>
        <taxon>Ceraceosorales</taxon>
        <taxon>Ceraceosoraceae</taxon>
        <taxon>Ceraceosorus</taxon>
    </lineage>
</organism>
<dbReference type="SUPFAM" id="SSF49764">
    <property type="entry name" value="HSP20-like chaperones"/>
    <property type="match status" value="1"/>
</dbReference>
<dbReference type="OrthoDB" id="416217at2759"/>
<dbReference type="EMBL" id="CCYA01000118">
    <property type="protein sequence ID" value="CEH12113.1"/>
    <property type="molecule type" value="Genomic_DNA"/>
</dbReference>
<dbReference type="Gene3D" id="2.60.40.790">
    <property type="match status" value="1"/>
</dbReference>
<dbReference type="Pfam" id="PF04969">
    <property type="entry name" value="CS"/>
    <property type="match status" value="1"/>
</dbReference>
<dbReference type="GO" id="GO:0006457">
    <property type="term" value="P:protein folding"/>
    <property type="evidence" value="ECO:0007669"/>
    <property type="project" value="TreeGrafter"/>
</dbReference>
<evidence type="ECO:0000313" key="8">
    <source>
        <dbReference type="Proteomes" id="UP000054845"/>
    </source>
</evidence>
<name>A0A0P1B9P5_9BASI</name>
<dbReference type="PANTHER" id="PTHR12356:SF3">
    <property type="entry name" value="NUCLEAR MIGRATION PROTEIN NUDC"/>
    <property type="match status" value="1"/>
</dbReference>
<dbReference type="InterPro" id="IPR008978">
    <property type="entry name" value="HSP20-like_chaperone"/>
</dbReference>
<evidence type="ECO:0000256" key="1">
    <source>
        <dbReference type="ARBA" id="ARBA00004496"/>
    </source>
</evidence>
<keyword evidence="2" id="KW-0963">Cytoplasm</keyword>
<dbReference type="AlphaFoldDB" id="A0A0P1B9P5"/>